<sequence length="143" mass="16299">MRKHAPNAAAMVMIVLIVEKVIPDLDFSGFCVSSKGNPKSSDQTLKSKTMARGLVTFSDVAIDFSQEEWACLDSTQRDLYWDVMLENYSNLVSLDLESPYETKRLPTHKGIYEINFSKRNSNGKTKSLGLAWMSEEYQKSYQR</sequence>
<evidence type="ECO:0000256" key="1">
    <source>
        <dbReference type="SAM" id="SignalP"/>
    </source>
</evidence>
<evidence type="ECO:0000313" key="4">
    <source>
        <dbReference type="Proteomes" id="UP000299084"/>
    </source>
</evidence>
<accession>A0A5N4DUS2</accession>
<feature type="signal peptide" evidence="1">
    <location>
        <begin position="1"/>
        <end position="23"/>
    </location>
</feature>
<dbReference type="Pfam" id="PF01352">
    <property type="entry name" value="KRAB"/>
    <property type="match status" value="1"/>
</dbReference>
<dbReference type="Gene3D" id="6.10.140.140">
    <property type="match status" value="1"/>
</dbReference>
<feature type="domain" description="KRAB" evidence="2">
    <location>
        <begin position="55"/>
        <end position="143"/>
    </location>
</feature>
<dbReference type="AlphaFoldDB" id="A0A5N4DUS2"/>
<dbReference type="InterPro" id="IPR050169">
    <property type="entry name" value="Krueppel_C2H2_ZnF"/>
</dbReference>
<gene>
    <name evidence="3" type="ORF">Cadr_000012154</name>
</gene>
<dbReference type="PANTHER" id="PTHR23232:SF142">
    <property type="entry name" value="GASTRULA ZINC FINGER PROTEIN XLCGF57.1-LIKE-RELATED"/>
    <property type="match status" value="1"/>
</dbReference>
<keyword evidence="1" id="KW-0732">Signal</keyword>
<dbReference type="CDD" id="cd07765">
    <property type="entry name" value="KRAB_A-box"/>
    <property type="match status" value="1"/>
</dbReference>
<evidence type="ECO:0000313" key="3">
    <source>
        <dbReference type="EMBL" id="KAB1274859.1"/>
    </source>
</evidence>
<dbReference type="SUPFAM" id="SSF109640">
    <property type="entry name" value="KRAB domain (Kruppel-associated box)"/>
    <property type="match status" value="1"/>
</dbReference>
<dbReference type="PANTHER" id="PTHR23232">
    <property type="entry name" value="KRAB DOMAIN C2H2 ZINC FINGER"/>
    <property type="match status" value="1"/>
</dbReference>
<evidence type="ECO:0000259" key="2">
    <source>
        <dbReference type="PROSITE" id="PS50805"/>
    </source>
</evidence>
<proteinExistence type="predicted"/>
<dbReference type="GO" id="GO:0006355">
    <property type="term" value="P:regulation of DNA-templated transcription"/>
    <property type="evidence" value="ECO:0007669"/>
    <property type="project" value="InterPro"/>
</dbReference>
<dbReference type="PROSITE" id="PS50805">
    <property type="entry name" value="KRAB"/>
    <property type="match status" value="1"/>
</dbReference>
<dbReference type="Proteomes" id="UP000299084">
    <property type="component" value="Unassembled WGS sequence"/>
</dbReference>
<keyword evidence="4" id="KW-1185">Reference proteome</keyword>
<feature type="chain" id="PRO_5024409107" evidence="1">
    <location>
        <begin position="24"/>
        <end position="143"/>
    </location>
</feature>
<dbReference type="SMART" id="SM00349">
    <property type="entry name" value="KRAB"/>
    <property type="match status" value="1"/>
</dbReference>
<name>A0A5N4DUS2_CAMDR</name>
<reference evidence="3 4" key="1">
    <citation type="journal article" date="2019" name="Mol. Ecol. Resour.">
        <title>Improving Illumina assemblies with Hi-C and long reads: an example with the North African dromedary.</title>
        <authorList>
            <person name="Elbers J.P."/>
            <person name="Rogers M.F."/>
            <person name="Perelman P.L."/>
            <person name="Proskuryakova A.A."/>
            <person name="Serdyukova N.A."/>
            <person name="Johnson W.E."/>
            <person name="Horin P."/>
            <person name="Corander J."/>
            <person name="Murphy D."/>
            <person name="Burger P.A."/>
        </authorList>
    </citation>
    <scope>NUCLEOTIDE SEQUENCE [LARGE SCALE GENOMIC DNA]</scope>
    <source>
        <strain evidence="3">Drom800</strain>
        <tissue evidence="3">Blood</tissue>
    </source>
</reference>
<dbReference type="EMBL" id="JWIN03000009">
    <property type="protein sequence ID" value="KAB1274859.1"/>
    <property type="molecule type" value="Genomic_DNA"/>
</dbReference>
<dbReference type="STRING" id="9838.ENSCDRP00005001937"/>
<comment type="caution">
    <text evidence="3">The sequence shown here is derived from an EMBL/GenBank/DDBJ whole genome shotgun (WGS) entry which is preliminary data.</text>
</comment>
<dbReference type="InterPro" id="IPR001909">
    <property type="entry name" value="KRAB"/>
</dbReference>
<dbReference type="InterPro" id="IPR036051">
    <property type="entry name" value="KRAB_dom_sf"/>
</dbReference>
<organism evidence="3 4">
    <name type="scientific">Camelus dromedarius</name>
    <name type="common">Dromedary</name>
    <name type="synonym">Arabian camel</name>
    <dbReference type="NCBI Taxonomy" id="9838"/>
    <lineage>
        <taxon>Eukaryota</taxon>
        <taxon>Metazoa</taxon>
        <taxon>Chordata</taxon>
        <taxon>Craniata</taxon>
        <taxon>Vertebrata</taxon>
        <taxon>Euteleostomi</taxon>
        <taxon>Mammalia</taxon>
        <taxon>Eutheria</taxon>
        <taxon>Laurasiatheria</taxon>
        <taxon>Artiodactyla</taxon>
        <taxon>Tylopoda</taxon>
        <taxon>Camelidae</taxon>
        <taxon>Camelus</taxon>
    </lineage>
</organism>
<protein>
    <submittedName>
        <fullName evidence="3">Zinc finger protein 331</fullName>
    </submittedName>
</protein>